<evidence type="ECO:0008006" key="5">
    <source>
        <dbReference type="Google" id="ProtNLM"/>
    </source>
</evidence>
<reference evidence="3 4" key="1">
    <citation type="journal article" date="2024" name="IMA Fungus">
        <title>IMA Genome - F19 : A genome assembly and annotation guide to empower mycologists, including annotated draft genome sequences of Ceratocystis pirilliformis, Diaporthe australafricana, Fusarium ophioides, Paecilomyces lecythidis, and Sporothrix stenoceras.</title>
        <authorList>
            <person name="Aylward J."/>
            <person name="Wilson A.M."/>
            <person name="Visagie C.M."/>
            <person name="Spraker J."/>
            <person name="Barnes I."/>
            <person name="Buitendag C."/>
            <person name="Ceriani C."/>
            <person name="Del Mar Angel L."/>
            <person name="du Plessis D."/>
            <person name="Fuchs T."/>
            <person name="Gasser K."/>
            <person name="Kramer D."/>
            <person name="Li W."/>
            <person name="Munsamy K."/>
            <person name="Piso A."/>
            <person name="Price J.L."/>
            <person name="Sonnekus B."/>
            <person name="Thomas C."/>
            <person name="van der Nest A."/>
            <person name="van Dijk A."/>
            <person name="van Heerden A."/>
            <person name="van Vuuren N."/>
            <person name="Yilmaz N."/>
            <person name="Duong T.A."/>
            <person name="van der Merwe N.A."/>
            <person name="Wingfield M.J."/>
            <person name="Wingfield B.D."/>
        </authorList>
    </citation>
    <scope>NUCLEOTIDE SEQUENCE [LARGE SCALE GENOMIC DNA]</scope>
    <source>
        <strain evidence="3 4">CMW 18167</strain>
    </source>
</reference>
<evidence type="ECO:0000256" key="1">
    <source>
        <dbReference type="ARBA" id="ARBA00038069"/>
    </source>
</evidence>
<dbReference type="Gene3D" id="3.30.70.80">
    <property type="entry name" value="Peptidase S8 propeptide/proteinase inhibitor I9"/>
    <property type="match status" value="1"/>
</dbReference>
<organism evidence="3 4">
    <name type="scientific">Paecilomyces lecythidis</name>
    <dbReference type="NCBI Taxonomy" id="3004212"/>
    <lineage>
        <taxon>Eukaryota</taxon>
        <taxon>Fungi</taxon>
        <taxon>Dikarya</taxon>
        <taxon>Ascomycota</taxon>
        <taxon>Pezizomycotina</taxon>
        <taxon>Eurotiomycetes</taxon>
        <taxon>Eurotiomycetidae</taxon>
        <taxon>Eurotiales</taxon>
        <taxon>Thermoascaceae</taxon>
        <taxon>Paecilomyces</taxon>
    </lineage>
</organism>
<dbReference type="SUPFAM" id="SSF54897">
    <property type="entry name" value="Protease propeptides/inhibitors"/>
    <property type="match status" value="1"/>
</dbReference>
<sequence>MKLFLYSLVLGLLPLAQAVSSQKSFIVTYPKDTPDSILTSAKDAITEAGGLITHEYHLIKGFAAKASASVIENVSTLSSTYSPSIEEDEIVSIAGDA</sequence>
<feature type="signal peptide" evidence="2">
    <location>
        <begin position="1"/>
        <end position="18"/>
    </location>
</feature>
<accession>A0ABR3X0E4</accession>
<keyword evidence="2" id="KW-0732">Signal</keyword>
<evidence type="ECO:0000256" key="2">
    <source>
        <dbReference type="SAM" id="SignalP"/>
    </source>
</evidence>
<comment type="caution">
    <text evidence="3">The sequence shown here is derived from an EMBL/GenBank/DDBJ whole genome shotgun (WGS) entry which is preliminary data.</text>
</comment>
<dbReference type="Proteomes" id="UP001583193">
    <property type="component" value="Unassembled WGS sequence"/>
</dbReference>
<protein>
    <recommendedName>
        <fullName evidence="5">Proteinase inhibitor, propeptide</fullName>
    </recommendedName>
</protein>
<dbReference type="InterPro" id="IPR037045">
    <property type="entry name" value="S8pro/Inhibitor_I9_sf"/>
</dbReference>
<evidence type="ECO:0000313" key="3">
    <source>
        <dbReference type="EMBL" id="KAL1869279.1"/>
    </source>
</evidence>
<dbReference type="PANTHER" id="PTHR28288">
    <property type="entry name" value="PROTEASE B INHIBITOR 2"/>
    <property type="match status" value="1"/>
</dbReference>
<name>A0ABR3X0E4_9EURO</name>
<dbReference type="PANTHER" id="PTHR28288:SF1">
    <property type="entry name" value="INHIBITOR I9 DOMAIN-CONTAINING PROTEIN"/>
    <property type="match status" value="1"/>
</dbReference>
<dbReference type="EMBL" id="JAVDPF010000035">
    <property type="protein sequence ID" value="KAL1869279.1"/>
    <property type="molecule type" value="Genomic_DNA"/>
</dbReference>
<dbReference type="InterPro" id="IPR052471">
    <property type="entry name" value="PBI_I9"/>
</dbReference>
<feature type="chain" id="PRO_5045361315" description="Proteinase inhibitor, propeptide" evidence="2">
    <location>
        <begin position="19"/>
        <end position="97"/>
    </location>
</feature>
<comment type="similarity">
    <text evidence="1">Belongs to the protease inhibitor I9 family.</text>
</comment>
<proteinExistence type="inferred from homology"/>
<gene>
    <name evidence="3" type="ORF">Plec18167_007945</name>
</gene>
<keyword evidence="4" id="KW-1185">Reference proteome</keyword>
<evidence type="ECO:0000313" key="4">
    <source>
        <dbReference type="Proteomes" id="UP001583193"/>
    </source>
</evidence>